<proteinExistence type="predicted"/>
<dbReference type="Pfam" id="PF06477">
    <property type="entry name" value="DUF1091"/>
    <property type="match status" value="2"/>
</dbReference>
<name>A0A182UHC1_9DIPT</name>
<organism evidence="1 2">
    <name type="scientific">Anopheles melas</name>
    <dbReference type="NCBI Taxonomy" id="34690"/>
    <lineage>
        <taxon>Eukaryota</taxon>
        <taxon>Metazoa</taxon>
        <taxon>Ecdysozoa</taxon>
        <taxon>Arthropoda</taxon>
        <taxon>Hexapoda</taxon>
        <taxon>Insecta</taxon>
        <taxon>Pterygota</taxon>
        <taxon>Neoptera</taxon>
        <taxon>Endopterygota</taxon>
        <taxon>Diptera</taxon>
        <taxon>Nematocera</taxon>
        <taxon>Culicoidea</taxon>
        <taxon>Culicidae</taxon>
        <taxon>Anophelinae</taxon>
        <taxon>Anopheles</taxon>
    </lineage>
</organism>
<reference evidence="1" key="2">
    <citation type="submission" date="2020-05" db="UniProtKB">
        <authorList>
            <consortium name="EnsemblMetazoa"/>
        </authorList>
    </citation>
    <scope>IDENTIFICATION</scope>
    <source>
        <strain evidence="1">CM1001059</strain>
    </source>
</reference>
<dbReference type="EnsemblMetazoa" id="AMEC020411-RA">
    <property type="protein sequence ID" value="AMEC020411-PA"/>
    <property type="gene ID" value="AMEC020411"/>
</dbReference>
<dbReference type="InterPro" id="IPR010512">
    <property type="entry name" value="DUF1091"/>
</dbReference>
<dbReference type="Proteomes" id="UP000075902">
    <property type="component" value="Unassembled WGS sequence"/>
</dbReference>
<dbReference type="VEuPathDB" id="VectorBase:AMEC020411"/>
<sequence length="262" mass="31263">MLKYVSKETPYKRTHLHYFKTILRRNQPTLLNMSLTIPEVLNYIWVRIKLHYKFNTYQPFLIDMEQEACEYIRNRPIIPQTDYIYETFVKRLPAIAGPCPQGNRTYDIVWWLEERYTPRSIPAGEYRLDMKFVAIDNVTLFASETYFTARRNVPYCKTVLRRNHPAVLNVSVVAPETLNWIWVKVKLFYKFSSFQPFLIDMEQEGCEYVKNRPIIPLTDYVYEIMQKTAPELAHPCPHGNTTYNIVWWLEERYTPKSIPAVS</sequence>
<evidence type="ECO:0000313" key="2">
    <source>
        <dbReference type="Proteomes" id="UP000075902"/>
    </source>
</evidence>
<dbReference type="AlphaFoldDB" id="A0A182UHC1"/>
<dbReference type="PANTHER" id="PTHR20898">
    <property type="entry name" value="DAEDALUS ON 3-RELATED-RELATED"/>
    <property type="match status" value="1"/>
</dbReference>
<protein>
    <submittedName>
        <fullName evidence="1">Uncharacterized protein</fullName>
    </submittedName>
</protein>
<accession>A0A182UHC1</accession>
<dbReference type="PANTHER" id="PTHR20898:SF0">
    <property type="entry name" value="DAEDALUS ON 3-RELATED"/>
    <property type="match status" value="1"/>
</dbReference>
<reference evidence="2" key="1">
    <citation type="submission" date="2014-01" db="EMBL/GenBank/DDBJ databases">
        <title>The Genome Sequence of Anopheles melas CM1001059_A (V2).</title>
        <authorList>
            <consortium name="The Broad Institute Genomics Platform"/>
            <person name="Neafsey D.E."/>
            <person name="Besansky N."/>
            <person name="Howell P."/>
            <person name="Walton C."/>
            <person name="Young S.K."/>
            <person name="Zeng Q."/>
            <person name="Gargeya S."/>
            <person name="Fitzgerald M."/>
            <person name="Haas B."/>
            <person name="Abouelleil A."/>
            <person name="Allen A.W."/>
            <person name="Alvarado L."/>
            <person name="Arachchi H.M."/>
            <person name="Berlin A.M."/>
            <person name="Chapman S.B."/>
            <person name="Gainer-Dewar J."/>
            <person name="Goldberg J."/>
            <person name="Griggs A."/>
            <person name="Gujja S."/>
            <person name="Hansen M."/>
            <person name="Howarth C."/>
            <person name="Imamovic A."/>
            <person name="Ireland A."/>
            <person name="Larimer J."/>
            <person name="McCowan C."/>
            <person name="Murphy C."/>
            <person name="Pearson M."/>
            <person name="Poon T.W."/>
            <person name="Priest M."/>
            <person name="Roberts A."/>
            <person name="Saif S."/>
            <person name="Shea T."/>
            <person name="Sisk P."/>
            <person name="Sykes S."/>
            <person name="Wortman J."/>
            <person name="Nusbaum C."/>
            <person name="Birren B."/>
        </authorList>
    </citation>
    <scope>NUCLEOTIDE SEQUENCE [LARGE SCALE GENOMIC DNA]</scope>
    <source>
        <strain evidence="2">CM1001059</strain>
    </source>
</reference>
<evidence type="ECO:0000313" key="1">
    <source>
        <dbReference type="EnsemblMetazoa" id="AMEC020411-PA"/>
    </source>
</evidence>
<keyword evidence="2" id="KW-1185">Reference proteome</keyword>